<dbReference type="GO" id="GO:0046872">
    <property type="term" value="F:metal ion binding"/>
    <property type="evidence" value="ECO:0007669"/>
    <property type="project" value="UniProtKB-KW"/>
</dbReference>
<evidence type="ECO:0000256" key="1">
    <source>
        <dbReference type="ARBA" id="ARBA00001947"/>
    </source>
</evidence>
<evidence type="ECO:0000256" key="7">
    <source>
        <dbReference type="SAM" id="SignalP"/>
    </source>
</evidence>
<dbReference type="Pfam" id="PF01435">
    <property type="entry name" value="Peptidase_M48"/>
    <property type="match status" value="1"/>
</dbReference>
<dbReference type="GO" id="GO:0016020">
    <property type="term" value="C:membrane"/>
    <property type="evidence" value="ECO:0007669"/>
    <property type="project" value="TreeGrafter"/>
</dbReference>
<dbReference type="SUPFAM" id="SSF48452">
    <property type="entry name" value="TPR-like"/>
    <property type="match status" value="1"/>
</dbReference>
<feature type="domain" description="Peptidase M48" evidence="8">
    <location>
        <begin position="55"/>
        <end position="249"/>
    </location>
</feature>
<evidence type="ECO:0000256" key="3">
    <source>
        <dbReference type="ARBA" id="ARBA00022723"/>
    </source>
</evidence>
<dbReference type="AlphaFoldDB" id="A0A560MHX0"/>
<dbReference type="OrthoDB" id="9814887at2"/>
<evidence type="ECO:0000256" key="2">
    <source>
        <dbReference type="ARBA" id="ARBA00022670"/>
    </source>
</evidence>
<keyword evidence="5" id="KW-0862">Zinc</keyword>
<dbReference type="Pfam" id="PF13432">
    <property type="entry name" value="TPR_16"/>
    <property type="match status" value="1"/>
</dbReference>
<keyword evidence="3" id="KW-0479">Metal-binding</keyword>
<evidence type="ECO:0000256" key="4">
    <source>
        <dbReference type="ARBA" id="ARBA00022801"/>
    </source>
</evidence>
<reference evidence="9 10" key="1">
    <citation type="submission" date="2019-06" db="EMBL/GenBank/DDBJ databases">
        <title>Genomic Encyclopedia of Type Strains, Phase IV (KMG-V): Genome sequencing to study the core and pangenomes of soil and plant-associated prokaryotes.</title>
        <authorList>
            <person name="Whitman W."/>
        </authorList>
    </citation>
    <scope>NUCLEOTIDE SEQUENCE [LARGE SCALE GENOMIC DNA]</scope>
    <source>
        <strain evidence="9 10">BR 10355</strain>
    </source>
</reference>
<evidence type="ECO:0000313" key="10">
    <source>
        <dbReference type="Proteomes" id="UP000321304"/>
    </source>
</evidence>
<proteinExistence type="predicted"/>
<dbReference type="PANTHER" id="PTHR22726">
    <property type="entry name" value="METALLOENDOPEPTIDASE OMA1"/>
    <property type="match status" value="1"/>
</dbReference>
<sequence>MLFRLTLRPRTIKLTAFKLTALLTAVALAVGPVVPARAQQKGPPVLRDTESEQLLREYTRPILRAAGLEKQNIQIVIINDGSFNAFVADGRRIFVNYGALLQSETPNQIIGVLAHETGHLAGGHLAKMREQLAQAQTQMIIAMLLGVGALAAGAGGRGAGGGLSSAGAAAISAPQSVIQRTLLSYQRQQEENADRAGVKFLTATGQSARGMYETFKRFTDESLFAARGADPYLQSHPMPVDRVSALEELARSSPYWDKKDDPALQLRHDMMRAKISGFMERQDTVYRRYPLSNTSLPARYARAITTYLHGDLRSAIAQIDGLIQVQPNNPYFYELRGQALLEGGRPAEAIAPLRRAVQLSSNSPLIEMLLGQALVASDNKATTDEAINMLRAAVAREPEAPLGYTQLAMAYGRKGDYAQADLASAQAAYLRGDAKTARELASRAKTRFAIGTPGWVKADDIVSAKPMPGQKNN</sequence>
<dbReference type="InterPro" id="IPR051156">
    <property type="entry name" value="Mito/Outer_Membr_Metalloprot"/>
</dbReference>
<evidence type="ECO:0000256" key="5">
    <source>
        <dbReference type="ARBA" id="ARBA00022833"/>
    </source>
</evidence>
<evidence type="ECO:0000256" key="6">
    <source>
        <dbReference type="ARBA" id="ARBA00023049"/>
    </source>
</evidence>
<dbReference type="PANTHER" id="PTHR22726:SF1">
    <property type="entry name" value="METALLOENDOPEPTIDASE OMA1, MITOCHONDRIAL"/>
    <property type="match status" value="1"/>
</dbReference>
<dbReference type="Gene3D" id="3.30.2010.10">
    <property type="entry name" value="Metalloproteases ('zincins'), catalytic domain"/>
    <property type="match status" value="1"/>
</dbReference>
<dbReference type="RefSeq" id="WP_146984188.1">
    <property type="nucleotide sequence ID" value="NZ_VITY01000001.1"/>
</dbReference>
<evidence type="ECO:0000313" key="9">
    <source>
        <dbReference type="EMBL" id="TWC06960.1"/>
    </source>
</evidence>
<comment type="cofactor">
    <cofactor evidence="1">
        <name>Zn(2+)</name>
        <dbReference type="ChEBI" id="CHEBI:29105"/>
    </cofactor>
</comment>
<dbReference type="EMBL" id="VITY01000001">
    <property type="protein sequence ID" value="TWC06960.1"/>
    <property type="molecule type" value="Genomic_DNA"/>
</dbReference>
<keyword evidence="6" id="KW-0482">Metalloprotease</keyword>
<feature type="signal peptide" evidence="7">
    <location>
        <begin position="1"/>
        <end position="29"/>
    </location>
</feature>
<organism evidence="9 10">
    <name type="scientific">Bradyrhizobium macuxiense</name>
    <dbReference type="NCBI Taxonomy" id="1755647"/>
    <lineage>
        <taxon>Bacteria</taxon>
        <taxon>Pseudomonadati</taxon>
        <taxon>Pseudomonadota</taxon>
        <taxon>Alphaproteobacteria</taxon>
        <taxon>Hyphomicrobiales</taxon>
        <taxon>Nitrobacteraceae</taxon>
        <taxon>Bradyrhizobium</taxon>
    </lineage>
</organism>
<keyword evidence="10" id="KW-1185">Reference proteome</keyword>
<evidence type="ECO:0000259" key="8">
    <source>
        <dbReference type="Pfam" id="PF01435"/>
    </source>
</evidence>
<dbReference type="Gene3D" id="1.25.40.10">
    <property type="entry name" value="Tetratricopeptide repeat domain"/>
    <property type="match status" value="1"/>
</dbReference>
<dbReference type="Proteomes" id="UP000321304">
    <property type="component" value="Unassembled WGS sequence"/>
</dbReference>
<accession>A0A560MHX0</accession>
<keyword evidence="2 9" id="KW-0645">Protease</keyword>
<keyword evidence="7" id="KW-0732">Signal</keyword>
<dbReference type="CDD" id="cd07324">
    <property type="entry name" value="M48C_Oma1-like"/>
    <property type="match status" value="1"/>
</dbReference>
<dbReference type="InterPro" id="IPR011990">
    <property type="entry name" value="TPR-like_helical_dom_sf"/>
</dbReference>
<name>A0A560MHX0_9BRAD</name>
<keyword evidence="4" id="KW-0378">Hydrolase</keyword>
<gene>
    <name evidence="9" type="ORF">FBZ93_101251</name>
</gene>
<dbReference type="STRING" id="1755647.AS156_00320"/>
<dbReference type="GO" id="GO:0051603">
    <property type="term" value="P:proteolysis involved in protein catabolic process"/>
    <property type="evidence" value="ECO:0007669"/>
    <property type="project" value="TreeGrafter"/>
</dbReference>
<dbReference type="InterPro" id="IPR001915">
    <property type="entry name" value="Peptidase_M48"/>
</dbReference>
<comment type="caution">
    <text evidence="9">The sequence shown here is derived from an EMBL/GenBank/DDBJ whole genome shotgun (WGS) entry which is preliminary data.</text>
</comment>
<feature type="chain" id="PRO_5021817144" evidence="7">
    <location>
        <begin position="30"/>
        <end position="473"/>
    </location>
</feature>
<protein>
    <submittedName>
        <fullName evidence="9">Putative Zn-dependent protease</fullName>
    </submittedName>
</protein>
<dbReference type="GO" id="GO:0004222">
    <property type="term" value="F:metalloendopeptidase activity"/>
    <property type="evidence" value="ECO:0007669"/>
    <property type="project" value="InterPro"/>
</dbReference>